<dbReference type="GO" id="GO:0045892">
    <property type="term" value="P:negative regulation of DNA-templated transcription"/>
    <property type="evidence" value="ECO:0007669"/>
    <property type="project" value="TreeGrafter"/>
</dbReference>
<dbReference type="Proteomes" id="UP000242610">
    <property type="component" value="Unassembled WGS sequence"/>
</dbReference>
<evidence type="ECO:0000313" key="14">
    <source>
        <dbReference type="Proteomes" id="UP000242610"/>
    </source>
</evidence>
<dbReference type="InterPro" id="IPR036390">
    <property type="entry name" value="WH_DNA-bd_sf"/>
</dbReference>
<feature type="binding site" evidence="12">
    <location>
        <position position="102"/>
    </location>
    <ligand>
        <name>Fe cation</name>
        <dbReference type="ChEBI" id="CHEBI:24875"/>
    </ligand>
</feature>
<dbReference type="InterPro" id="IPR002481">
    <property type="entry name" value="FUR"/>
</dbReference>
<evidence type="ECO:0000256" key="5">
    <source>
        <dbReference type="ARBA" id="ARBA00022491"/>
    </source>
</evidence>
<keyword evidence="6 11" id="KW-0479">Metal-binding</keyword>
<organism evidence="13 14">
    <name type="scientific">Bifidobacterium commune</name>
    <dbReference type="NCBI Taxonomy" id="1505727"/>
    <lineage>
        <taxon>Bacteria</taxon>
        <taxon>Bacillati</taxon>
        <taxon>Actinomycetota</taxon>
        <taxon>Actinomycetes</taxon>
        <taxon>Bifidobacteriales</taxon>
        <taxon>Bifidobacteriaceae</taxon>
        <taxon>Bifidobacterium</taxon>
    </lineage>
</organism>
<dbReference type="Gene3D" id="3.30.1490.190">
    <property type="match status" value="1"/>
</dbReference>
<protein>
    <submittedName>
        <fullName evidence="13">Fur family transcriptional regulator, ferric uptake regulator</fullName>
    </submittedName>
</protein>
<evidence type="ECO:0000256" key="1">
    <source>
        <dbReference type="ARBA" id="ARBA00004496"/>
    </source>
</evidence>
<dbReference type="Pfam" id="PF01475">
    <property type="entry name" value="FUR"/>
    <property type="match status" value="1"/>
</dbReference>
<dbReference type="EMBL" id="FMBL01000001">
    <property type="protein sequence ID" value="SCC78458.1"/>
    <property type="molecule type" value="Genomic_DNA"/>
</dbReference>
<comment type="cofactor">
    <cofactor evidence="12">
        <name>Mn(2+)</name>
        <dbReference type="ChEBI" id="CHEBI:29035"/>
    </cofactor>
    <cofactor evidence="12">
        <name>Fe(2+)</name>
        <dbReference type="ChEBI" id="CHEBI:29033"/>
    </cofactor>
    <text evidence="12">Binds 1 Mn(2+) or Fe(2+) ion per subunit.</text>
</comment>
<evidence type="ECO:0000256" key="6">
    <source>
        <dbReference type="ARBA" id="ARBA00022723"/>
    </source>
</evidence>
<dbReference type="GO" id="GO:0000976">
    <property type="term" value="F:transcription cis-regulatory region binding"/>
    <property type="evidence" value="ECO:0007669"/>
    <property type="project" value="TreeGrafter"/>
</dbReference>
<keyword evidence="9" id="KW-0238">DNA-binding</keyword>
<dbReference type="SUPFAM" id="SSF46785">
    <property type="entry name" value="Winged helix' DNA-binding domain"/>
    <property type="match status" value="1"/>
</dbReference>
<dbReference type="AlphaFoldDB" id="A0A1C4H1I6"/>
<gene>
    <name evidence="13" type="ORF">GA0061077_0270</name>
</gene>
<feature type="binding site" evidence="12">
    <location>
        <position position="83"/>
    </location>
    <ligand>
        <name>Fe cation</name>
        <dbReference type="ChEBI" id="CHEBI:24875"/>
    </ligand>
</feature>
<keyword evidence="5" id="KW-0678">Repressor</keyword>
<keyword evidence="10" id="KW-0804">Transcription</keyword>
<feature type="binding site" evidence="12">
    <location>
        <position position="119"/>
    </location>
    <ligand>
        <name>Fe cation</name>
        <dbReference type="ChEBI" id="CHEBI:24875"/>
    </ligand>
</feature>
<reference evidence="14" key="1">
    <citation type="submission" date="2016-08" db="EMBL/GenBank/DDBJ databases">
        <authorList>
            <person name="Varghese N."/>
            <person name="Submissions Spin"/>
        </authorList>
    </citation>
    <scope>NUCLEOTIDE SEQUENCE [LARGE SCALE GENOMIC DNA]</scope>
    <source>
        <strain evidence="14">R-52791</strain>
    </source>
</reference>
<dbReference type="GO" id="GO:0003700">
    <property type="term" value="F:DNA-binding transcription factor activity"/>
    <property type="evidence" value="ECO:0007669"/>
    <property type="project" value="InterPro"/>
</dbReference>
<keyword evidence="4" id="KW-0963">Cytoplasm</keyword>
<evidence type="ECO:0000256" key="9">
    <source>
        <dbReference type="ARBA" id="ARBA00023125"/>
    </source>
</evidence>
<comment type="similarity">
    <text evidence="2">Belongs to the Fur family.</text>
</comment>
<evidence type="ECO:0000256" key="12">
    <source>
        <dbReference type="PIRSR" id="PIRSR602481-2"/>
    </source>
</evidence>
<evidence type="ECO:0000256" key="3">
    <source>
        <dbReference type="ARBA" id="ARBA00011738"/>
    </source>
</evidence>
<feature type="binding site" evidence="11">
    <location>
        <position position="89"/>
    </location>
    <ligand>
        <name>Zn(2+)</name>
        <dbReference type="ChEBI" id="CHEBI:29105"/>
    </ligand>
</feature>
<evidence type="ECO:0000313" key="13">
    <source>
        <dbReference type="EMBL" id="SCC78458.1"/>
    </source>
</evidence>
<keyword evidence="7 11" id="KW-0862">Zinc</keyword>
<accession>A0A1C4H1I6</accession>
<evidence type="ECO:0000256" key="7">
    <source>
        <dbReference type="ARBA" id="ARBA00022833"/>
    </source>
</evidence>
<dbReference type="CDD" id="cd07153">
    <property type="entry name" value="Fur_like"/>
    <property type="match status" value="1"/>
</dbReference>
<keyword evidence="14" id="KW-1185">Reference proteome</keyword>
<comment type="subunit">
    <text evidence="3">Homodimer.</text>
</comment>
<sequence>MSSRRGRRGTQHTRQKDAVLKALSGCDDFVSAQGLHRILNEEGQGIGLSTVYRQLNALADDGKADIIHLNDQQMFRICQDGEHHHHLVCEHCGRTIEIEPPEQWVHSVAEEHGFSVNSHTLEVFGICPDCQRWEA</sequence>
<dbReference type="OrthoDB" id="8659436at2"/>
<dbReference type="PANTHER" id="PTHR33202">
    <property type="entry name" value="ZINC UPTAKE REGULATION PROTEIN"/>
    <property type="match status" value="1"/>
</dbReference>
<comment type="cofactor">
    <cofactor evidence="11">
        <name>Zn(2+)</name>
        <dbReference type="ChEBI" id="CHEBI:29105"/>
    </cofactor>
    <text evidence="11">Binds 1 zinc ion per subunit.</text>
</comment>
<dbReference type="InterPro" id="IPR036388">
    <property type="entry name" value="WH-like_DNA-bd_sf"/>
</dbReference>
<dbReference type="InterPro" id="IPR043135">
    <property type="entry name" value="Fur_C"/>
</dbReference>
<evidence type="ECO:0000256" key="2">
    <source>
        <dbReference type="ARBA" id="ARBA00007957"/>
    </source>
</evidence>
<dbReference type="Gene3D" id="1.10.10.10">
    <property type="entry name" value="Winged helix-like DNA-binding domain superfamily/Winged helix DNA-binding domain"/>
    <property type="match status" value="1"/>
</dbReference>
<evidence type="ECO:0000256" key="8">
    <source>
        <dbReference type="ARBA" id="ARBA00023015"/>
    </source>
</evidence>
<dbReference type="PANTHER" id="PTHR33202:SF2">
    <property type="entry name" value="FERRIC UPTAKE REGULATION PROTEIN"/>
    <property type="match status" value="1"/>
</dbReference>
<feature type="binding site" evidence="11">
    <location>
        <position position="92"/>
    </location>
    <ligand>
        <name>Zn(2+)</name>
        <dbReference type="ChEBI" id="CHEBI:29105"/>
    </ligand>
</feature>
<dbReference type="RefSeq" id="WP_091847580.1">
    <property type="nucleotide sequence ID" value="NZ_FMBL01000001.1"/>
</dbReference>
<keyword evidence="8" id="KW-0805">Transcription regulation</keyword>
<keyword evidence="12" id="KW-0408">Iron</keyword>
<name>A0A1C4H1I6_9BIFI</name>
<dbReference type="GO" id="GO:1900376">
    <property type="term" value="P:regulation of secondary metabolite biosynthetic process"/>
    <property type="evidence" value="ECO:0007669"/>
    <property type="project" value="TreeGrafter"/>
</dbReference>
<comment type="subcellular location">
    <subcellularLocation>
        <location evidence="1">Cytoplasm</location>
    </subcellularLocation>
</comment>
<feature type="binding site" evidence="11">
    <location>
        <position position="127"/>
    </location>
    <ligand>
        <name>Zn(2+)</name>
        <dbReference type="ChEBI" id="CHEBI:29105"/>
    </ligand>
</feature>
<dbReference type="STRING" id="1505727.GA0061077_0270"/>
<feature type="binding site" evidence="11">
    <location>
        <position position="130"/>
    </location>
    <ligand>
        <name>Zn(2+)</name>
        <dbReference type="ChEBI" id="CHEBI:29105"/>
    </ligand>
</feature>
<proteinExistence type="inferred from homology"/>
<evidence type="ECO:0000256" key="10">
    <source>
        <dbReference type="ARBA" id="ARBA00023163"/>
    </source>
</evidence>
<evidence type="ECO:0000256" key="11">
    <source>
        <dbReference type="PIRSR" id="PIRSR602481-1"/>
    </source>
</evidence>
<dbReference type="GO" id="GO:0008270">
    <property type="term" value="F:zinc ion binding"/>
    <property type="evidence" value="ECO:0007669"/>
    <property type="project" value="TreeGrafter"/>
</dbReference>
<dbReference type="GO" id="GO:0005829">
    <property type="term" value="C:cytosol"/>
    <property type="evidence" value="ECO:0007669"/>
    <property type="project" value="TreeGrafter"/>
</dbReference>
<evidence type="ECO:0000256" key="4">
    <source>
        <dbReference type="ARBA" id="ARBA00022490"/>
    </source>
</evidence>